<accession>A0ABS4K024</accession>
<dbReference type="SUPFAM" id="SSF56112">
    <property type="entry name" value="Protein kinase-like (PK-like)"/>
    <property type="match status" value="1"/>
</dbReference>
<dbReference type="InterPro" id="IPR047175">
    <property type="entry name" value="CotS-like"/>
</dbReference>
<organism evidence="2 3">
    <name type="scientific">Clostridium punense</name>
    <dbReference type="NCBI Taxonomy" id="1054297"/>
    <lineage>
        <taxon>Bacteria</taxon>
        <taxon>Bacillati</taxon>
        <taxon>Bacillota</taxon>
        <taxon>Clostridia</taxon>
        <taxon>Eubacteriales</taxon>
        <taxon>Clostridiaceae</taxon>
        <taxon>Clostridium</taxon>
    </lineage>
</organism>
<dbReference type="Gene3D" id="3.30.200.20">
    <property type="entry name" value="Phosphorylase Kinase, domain 1"/>
    <property type="match status" value="1"/>
</dbReference>
<gene>
    <name evidence="2" type="ORF">J2Z44_000910</name>
</gene>
<dbReference type="NCBIfam" id="TIGR02906">
    <property type="entry name" value="spore_CotS"/>
    <property type="match status" value="1"/>
</dbReference>
<dbReference type="EMBL" id="JAGGLL010000005">
    <property type="protein sequence ID" value="MBP2021123.1"/>
    <property type="molecule type" value="Genomic_DNA"/>
</dbReference>
<proteinExistence type="predicted"/>
<dbReference type="InterPro" id="IPR002575">
    <property type="entry name" value="Aminoglycoside_PTrfase"/>
</dbReference>
<evidence type="ECO:0000259" key="1">
    <source>
        <dbReference type="Pfam" id="PF01636"/>
    </source>
</evidence>
<dbReference type="InterPro" id="IPR011009">
    <property type="entry name" value="Kinase-like_dom_sf"/>
</dbReference>
<dbReference type="Pfam" id="PF01636">
    <property type="entry name" value="APH"/>
    <property type="match status" value="1"/>
</dbReference>
<dbReference type="PANTHER" id="PTHR39179:SF1">
    <property type="entry name" value="SPORE COAT PROTEIN I"/>
    <property type="match status" value="1"/>
</dbReference>
<name>A0ABS4K024_9CLOT</name>
<dbReference type="PANTHER" id="PTHR39179">
    <property type="entry name" value="SPORE COAT PROTEIN I"/>
    <property type="match status" value="1"/>
</dbReference>
<keyword evidence="3" id="KW-1185">Reference proteome</keyword>
<reference evidence="2 3" key="1">
    <citation type="submission" date="2021-03" db="EMBL/GenBank/DDBJ databases">
        <title>Genomic Encyclopedia of Type Strains, Phase IV (KMG-IV): sequencing the most valuable type-strain genomes for metagenomic binning, comparative biology and taxonomic classification.</title>
        <authorList>
            <person name="Goeker M."/>
        </authorList>
    </citation>
    <scope>NUCLEOTIDE SEQUENCE [LARGE SCALE GENOMIC DNA]</scope>
    <source>
        <strain evidence="2 3">DSM 28650</strain>
    </source>
</reference>
<keyword evidence="2" id="KW-0167">Capsid protein</keyword>
<dbReference type="RefSeq" id="WP_209649370.1">
    <property type="nucleotide sequence ID" value="NZ_JAGGLL010000005.1"/>
</dbReference>
<comment type="caution">
    <text evidence="2">The sequence shown here is derived from an EMBL/GenBank/DDBJ whole genome shotgun (WGS) entry which is preliminary data.</text>
</comment>
<evidence type="ECO:0000313" key="3">
    <source>
        <dbReference type="Proteomes" id="UP001519308"/>
    </source>
</evidence>
<feature type="domain" description="Aminoglycoside phosphotransferase" evidence="1">
    <location>
        <begin position="26"/>
        <end position="266"/>
    </location>
</feature>
<protein>
    <submittedName>
        <fullName evidence="2">CotS family spore coat protein</fullName>
    </submittedName>
</protein>
<dbReference type="Proteomes" id="UP001519308">
    <property type="component" value="Unassembled WGS sequence"/>
</dbReference>
<sequence length="334" mass="40216">MEGTNIKELIQEKYGFTPSHSEKIKNVYRVETEDNIYCLKIIKYEFEHFLFIVGAIKHLQNNGFEYVPEIIKTIDDLDYIKLEKNFAYLTPWVNARESNYDNPIDVVIAAKKLAELHNKSEGFQVQPNMKPRVGWLKWMETYKTRRDEILDFKRRIGKKAVKSRFDLFYLSLMEEELERCDRSILHLSQSNYIEKMKKEMESNGFCHHDYAHHNVMIGGDGKVNIIDFDYCILDSHLHDLSSLLIRRMKYNKWNLHSAREILEAYGNIHSLRNEDIPIMAAFMEFPQDYWQRGIQYYWEEKPWGEDFFVKKLQFYNDDREERQEFIEKFRGLKL</sequence>
<keyword evidence="2" id="KW-0946">Virion</keyword>
<evidence type="ECO:0000313" key="2">
    <source>
        <dbReference type="EMBL" id="MBP2021123.1"/>
    </source>
</evidence>
<dbReference type="Gene3D" id="3.90.1200.10">
    <property type="match status" value="1"/>
</dbReference>
<dbReference type="InterPro" id="IPR014255">
    <property type="entry name" value="Spore_coat_CotS"/>
</dbReference>